<dbReference type="SUPFAM" id="SSF46785">
    <property type="entry name" value="Winged helix' DNA-binding domain"/>
    <property type="match status" value="1"/>
</dbReference>
<keyword evidence="3" id="KW-0238">DNA-binding</keyword>
<dbReference type="InterPro" id="IPR005119">
    <property type="entry name" value="LysR_subst-bd"/>
</dbReference>
<organism evidence="6 7">
    <name type="scientific">Shewanella cutis</name>
    <dbReference type="NCBI Taxonomy" id="2766780"/>
    <lineage>
        <taxon>Bacteria</taxon>
        <taxon>Pseudomonadati</taxon>
        <taxon>Pseudomonadota</taxon>
        <taxon>Gammaproteobacteria</taxon>
        <taxon>Alteromonadales</taxon>
        <taxon>Shewanellaceae</taxon>
        <taxon>Shewanella</taxon>
    </lineage>
</organism>
<dbReference type="Gene3D" id="3.40.190.10">
    <property type="entry name" value="Periplasmic binding protein-like II"/>
    <property type="match status" value="2"/>
</dbReference>
<name>A0ABS9QTH2_9GAMM</name>
<evidence type="ECO:0000256" key="1">
    <source>
        <dbReference type="ARBA" id="ARBA00009437"/>
    </source>
</evidence>
<sequence>MRVIPPIKSIIYFEAAARLQSFKLAAMELNVTPGAISHQISTLEDFIGKKVFERGSRRVTLTYCGLRYYSRISIILQNMEEATVDLGIEGSKPKIKIAIPPSLLKNWLLPRLVDNKLKDLNRSVEFIDTLDYLEFSKCDLDLAIRYGYDSWDNLYSVFLFHEEMIPVCHPNYFVSEFTGFTQEIIDNYTLIFTNNRLVQWDIVMQYFGLERKSTQSKLIFQNSIQAIEAAIQGAGIAYVNRILVSKELSNGRLIQPFDIYMPKHKSPAYHLVSTYEHMQDESTFKLYQTILEFAKSTPHQHIVNVQAKQNAWLEHVV</sequence>
<comment type="similarity">
    <text evidence="1">Belongs to the LysR transcriptional regulatory family.</text>
</comment>
<proteinExistence type="inferred from homology"/>
<evidence type="ECO:0000256" key="2">
    <source>
        <dbReference type="ARBA" id="ARBA00023015"/>
    </source>
</evidence>
<dbReference type="InterPro" id="IPR036390">
    <property type="entry name" value="WH_DNA-bd_sf"/>
</dbReference>
<dbReference type="Proteomes" id="UP000829384">
    <property type="component" value="Unassembled WGS sequence"/>
</dbReference>
<dbReference type="PANTHER" id="PTHR30537:SF26">
    <property type="entry name" value="GLYCINE CLEAVAGE SYSTEM TRANSCRIPTIONAL ACTIVATOR"/>
    <property type="match status" value="1"/>
</dbReference>
<evidence type="ECO:0000256" key="4">
    <source>
        <dbReference type="ARBA" id="ARBA00023163"/>
    </source>
</evidence>
<dbReference type="Pfam" id="PF03466">
    <property type="entry name" value="LysR_substrate"/>
    <property type="match status" value="1"/>
</dbReference>
<dbReference type="InterPro" id="IPR058163">
    <property type="entry name" value="LysR-type_TF_proteobact-type"/>
</dbReference>
<evidence type="ECO:0000259" key="5">
    <source>
        <dbReference type="PROSITE" id="PS50931"/>
    </source>
</evidence>
<evidence type="ECO:0000256" key="3">
    <source>
        <dbReference type="ARBA" id="ARBA00023125"/>
    </source>
</evidence>
<dbReference type="Gene3D" id="1.10.10.10">
    <property type="entry name" value="Winged helix-like DNA-binding domain superfamily/Winged helix DNA-binding domain"/>
    <property type="match status" value="1"/>
</dbReference>
<dbReference type="InterPro" id="IPR000847">
    <property type="entry name" value="LysR_HTH_N"/>
</dbReference>
<feature type="domain" description="HTH lysR-type" evidence="5">
    <location>
        <begin position="5"/>
        <end position="62"/>
    </location>
</feature>
<keyword evidence="7" id="KW-1185">Reference proteome</keyword>
<reference evidence="6 7" key="1">
    <citation type="submission" date="2020-08" db="EMBL/GenBank/DDBJ databases">
        <title>Whole genome sequence of Shewanella sp strain PS-2.</title>
        <authorList>
            <person name="Das S.K."/>
        </authorList>
    </citation>
    <scope>NUCLEOTIDE SEQUENCE [LARGE SCALE GENOMIC DNA]</scope>
    <source>
        <strain evidence="6 7">PS-2</strain>
    </source>
</reference>
<dbReference type="PANTHER" id="PTHR30537">
    <property type="entry name" value="HTH-TYPE TRANSCRIPTIONAL REGULATOR"/>
    <property type="match status" value="1"/>
</dbReference>
<dbReference type="RefSeq" id="WP_240130355.1">
    <property type="nucleotide sequence ID" value="NZ_JACSDI010000003.1"/>
</dbReference>
<protein>
    <submittedName>
        <fullName evidence="6">LysR family transcriptional regulator</fullName>
    </submittedName>
</protein>
<comment type="caution">
    <text evidence="6">The sequence shown here is derived from an EMBL/GenBank/DDBJ whole genome shotgun (WGS) entry which is preliminary data.</text>
</comment>
<dbReference type="PROSITE" id="PS50931">
    <property type="entry name" value="HTH_LYSR"/>
    <property type="match status" value="1"/>
</dbReference>
<keyword evidence="4" id="KW-0804">Transcription</keyword>
<keyword evidence="2" id="KW-0805">Transcription regulation</keyword>
<dbReference type="Pfam" id="PF00126">
    <property type="entry name" value="HTH_1"/>
    <property type="match status" value="1"/>
</dbReference>
<evidence type="ECO:0000313" key="7">
    <source>
        <dbReference type="Proteomes" id="UP000829384"/>
    </source>
</evidence>
<dbReference type="SUPFAM" id="SSF53850">
    <property type="entry name" value="Periplasmic binding protein-like II"/>
    <property type="match status" value="1"/>
</dbReference>
<dbReference type="InterPro" id="IPR036388">
    <property type="entry name" value="WH-like_DNA-bd_sf"/>
</dbReference>
<dbReference type="EMBL" id="JACSDI010000003">
    <property type="protein sequence ID" value="MCG9963637.1"/>
    <property type="molecule type" value="Genomic_DNA"/>
</dbReference>
<gene>
    <name evidence="6" type="ORF">H9J30_06850</name>
</gene>
<accession>A0ABS9QTH2</accession>
<evidence type="ECO:0000313" key="6">
    <source>
        <dbReference type="EMBL" id="MCG9963637.1"/>
    </source>
</evidence>